<dbReference type="InterPro" id="IPR002049">
    <property type="entry name" value="LE_dom"/>
</dbReference>
<evidence type="ECO:0000256" key="2">
    <source>
        <dbReference type="ARBA" id="ARBA00022729"/>
    </source>
</evidence>
<protein>
    <submittedName>
        <fullName evidence="9">Platelet endothelial aggregation receptor 1</fullName>
    </submittedName>
</protein>
<dbReference type="CDD" id="cd00055">
    <property type="entry name" value="EGF_Lam"/>
    <property type="match status" value="1"/>
</dbReference>
<dbReference type="Gene3D" id="2.170.300.10">
    <property type="entry name" value="Tie2 ligand-binding domain superfamily"/>
    <property type="match status" value="2"/>
</dbReference>
<keyword evidence="10" id="KW-1185">Reference proteome</keyword>
<dbReference type="Pfam" id="PF23106">
    <property type="entry name" value="EGF_Teneurin"/>
    <property type="match status" value="1"/>
</dbReference>
<feature type="disulfide bond" evidence="5">
    <location>
        <begin position="107"/>
        <end position="116"/>
    </location>
</feature>
<dbReference type="OrthoDB" id="18487at2759"/>
<evidence type="ECO:0000256" key="4">
    <source>
        <dbReference type="ARBA" id="ARBA00023157"/>
    </source>
</evidence>
<evidence type="ECO:0000259" key="8">
    <source>
        <dbReference type="PROSITE" id="PS50026"/>
    </source>
</evidence>
<feature type="transmembrane region" description="Helical" evidence="6">
    <location>
        <begin position="226"/>
        <end position="248"/>
    </location>
</feature>
<dbReference type="Proteomes" id="UP000324222">
    <property type="component" value="Unassembled WGS sequence"/>
</dbReference>
<evidence type="ECO:0000256" key="7">
    <source>
        <dbReference type="SAM" id="SignalP"/>
    </source>
</evidence>
<gene>
    <name evidence="9" type="primary">Pear1_1</name>
    <name evidence="9" type="ORF">E2C01_003316</name>
</gene>
<keyword evidence="3" id="KW-0677">Repeat</keyword>
<dbReference type="SMART" id="SM00181">
    <property type="entry name" value="EGF"/>
    <property type="match status" value="4"/>
</dbReference>
<feature type="disulfide bond" evidence="5">
    <location>
        <begin position="88"/>
        <end position="98"/>
    </location>
</feature>
<keyword evidence="6" id="KW-0472">Membrane</keyword>
<reference evidence="9 10" key="1">
    <citation type="submission" date="2019-05" db="EMBL/GenBank/DDBJ databases">
        <title>Another draft genome of Portunus trituberculatus and its Hox gene families provides insights of decapod evolution.</title>
        <authorList>
            <person name="Jeong J.-H."/>
            <person name="Song I."/>
            <person name="Kim S."/>
            <person name="Choi T."/>
            <person name="Kim D."/>
            <person name="Ryu S."/>
            <person name="Kim W."/>
        </authorList>
    </citation>
    <scope>NUCLEOTIDE SEQUENCE [LARGE SCALE GENOMIC DNA]</scope>
    <source>
        <tissue evidence="9">Muscle</tissue>
    </source>
</reference>
<dbReference type="PANTHER" id="PTHR24035">
    <property type="entry name" value="MULTIPLE EPIDERMAL GROWTH FACTOR-LIKE DOMAINS PROTEIN"/>
    <property type="match status" value="1"/>
</dbReference>
<dbReference type="SMART" id="SM00180">
    <property type="entry name" value="EGF_Lam"/>
    <property type="match status" value="2"/>
</dbReference>
<keyword evidence="4 5" id="KW-1015">Disulfide bond</keyword>
<dbReference type="InterPro" id="IPR000742">
    <property type="entry name" value="EGF"/>
</dbReference>
<proteinExistence type="predicted"/>
<dbReference type="Pfam" id="PF07974">
    <property type="entry name" value="EGF_2"/>
    <property type="match status" value="1"/>
</dbReference>
<keyword evidence="9" id="KW-0675">Receptor</keyword>
<dbReference type="PROSITE" id="PS01186">
    <property type="entry name" value="EGF_2"/>
    <property type="match status" value="1"/>
</dbReference>
<keyword evidence="6" id="KW-0812">Transmembrane</keyword>
<dbReference type="PROSITE" id="PS00022">
    <property type="entry name" value="EGF_1"/>
    <property type="match status" value="3"/>
</dbReference>
<dbReference type="PANTHER" id="PTHR24035:SF109">
    <property type="entry name" value="PROTEIN DRAPER"/>
    <property type="match status" value="1"/>
</dbReference>
<dbReference type="InterPro" id="IPR052108">
    <property type="entry name" value="MEGF/SIB"/>
</dbReference>
<evidence type="ECO:0000256" key="6">
    <source>
        <dbReference type="SAM" id="Phobius"/>
    </source>
</evidence>
<organism evidence="9 10">
    <name type="scientific">Portunus trituberculatus</name>
    <name type="common">Swimming crab</name>
    <name type="synonym">Neptunus trituberculatus</name>
    <dbReference type="NCBI Taxonomy" id="210409"/>
    <lineage>
        <taxon>Eukaryota</taxon>
        <taxon>Metazoa</taxon>
        <taxon>Ecdysozoa</taxon>
        <taxon>Arthropoda</taxon>
        <taxon>Crustacea</taxon>
        <taxon>Multicrustacea</taxon>
        <taxon>Malacostraca</taxon>
        <taxon>Eumalacostraca</taxon>
        <taxon>Eucarida</taxon>
        <taxon>Decapoda</taxon>
        <taxon>Pleocyemata</taxon>
        <taxon>Brachyura</taxon>
        <taxon>Eubrachyura</taxon>
        <taxon>Portunoidea</taxon>
        <taxon>Portunidae</taxon>
        <taxon>Portuninae</taxon>
        <taxon>Portunus</taxon>
    </lineage>
</organism>
<feature type="chain" id="PRO_5023143126" evidence="7">
    <location>
        <begin position="29"/>
        <end position="308"/>
    </location>
</feature>
<dbReference type="FunFam" id="2.170.300.10:FF:000041">
    <property type="entry name" value="Tyrosine protein kinase receptor tie-1, putative"/>
    <property type="match status" value="1"/>
</dbReference>
<keyword evidence="6" id="KW-1133">Transmembrane helix</keyword>
<sequence length="308" mass="33858">MEWLVGTYVPVLGLMWKAVMLKLAGVSCQSHCPRGFYGESCLKKCDCKNNGSCNFQTGKCVCERGWHGADCNTPCRPGKYGVNCNQDCPPCVHGNGTCHPQLGTCVCKAGWRGPRCDRTCAPGTWGIGCANTCKCRNGAGCNHETGWRGIDCSQPCPPGSFGYNCLQTCHCRNHASCRGSDGFCECKPGWMGFGCTQRDMCDIPITSPIFKDKDPVLPKQSTHNNAGLIVGVVSIILITVVIAIIIYYRRRLVRLKRELAVVQYIADPAATGRDNFYMMIIFIYEVSSVRRFKHATSRTNSATLPQRT</sequence>
<evidence type="ECO:0000256" key="5">
    <source>
        <dbReference type="PROSITE-ProRule" id="PRU00076"/>
    </source>
</evidence>
<dbReference type="CDD" id="cd12087">
    <property type="entry name" value="TM_EGFR-like"/>
    <property type="match status" value="1"/>
</dbReference>
<evidence type="ECO:0000256" key="1">
    <source>
        <dbReference type="ARBA" id="ARBA00022536"/>
    </source>
</evidence>
<dbReference type="AlphaFoldDB" id="A0A5B7CM33"/>
<keyword evidence="2 7" id="KW-0732">Signal</keyword>
<feature type="signal peptide" evidence="7">
    <location>
        <begin position="1"/>
        <end position="28"/>
    </location>
</feature>
<evidence type="ECO:0000313" key="10">
    <source>
        <dbReference type="Proteomes" id="UP000324222"/>
    </source>
</evidence>
<accession>A0A5B7CM33</accession>
<name>A0A5B7CM33_PORTR</name>
<keyword evidence="1 5" id="KW-0245">EGF-like domain</keyword>
<comment type="caution">
    <text evidence="5">Lacks conserved residue(s) required for the propagation of feature annotation.</text>
</comment>
<dbReference type="PRINTS" id="PR00011">
    <property type="entry name" value="EGFLAMININ"/>
</dbReference>
<evidence type="ECO:0000313" key="9">
    <source>
        <dbReference type="EMBL" id="MPC10677.1"/>
    </source>
</evidence>
<feature type="domain" description="EGF-like" evidence="8">
    <location>
        <begin position="85"/>
        <end position="117"/>
    </location>
</feature>
<dbReference type="PROSITE" id="PS50026">
    <property type="entry name" value="EGF_3"/>
    <property type="match status" value="1"/>
</dbReference>
<comment type="caution">
    <text evidence="9">The sequence shown here is derived from an EMBL/GenBank/DDBJ whole genome shotgun (WGS) entry which is preliminary data.</text>
</comment>
<dbReference type="EMBL" id="VSRR010000126">
    <property type="protein sequence ID" value="MPC10677.1"/>
    <property type="molecule type" value="Genomic_DNA"/>
</dbReference>
<dbReference type="InterPro" id="IPR013111">
    <property type="entry name" value="EGF_extracell"/>
</dbReference>
<evidence type="ECO:0000256" key="3">
    <source>
        <dbReference type="ARBA" id="ARBA00022737"/>
    </source>
</evidence>